<dbReference type="Proteomes" id="UP001432360">
    <property type="component" value="Chromosome"/>
</dbReference>
<dbReference type="EMBL" id="CP133148">
    <property type="protein sequence ID" value="WVT05635.1"/>
    <property type="molecule type" value="Genomic_DNA"/>
</dbReference>
<feature type="region of interest" description="Disordered" evidence="1">
    <location>
        <begin position="26"/>
        <end position="65"/>
    </location>
</feature>
<sequence>MLVIKADSVPISAIIHIGVFSKILSPADNHRDDLPGNNRKAGGRREIGHSSKPAVSHTHNPEQNGNKFCRVWSLRGAPHGFRGMRGFIEQSRP</sequence>
<keyword evidence="3" id="KW-1185">Reference proteome</keyword>
<accession>A0ABZ2BHG4</accession>
<dbReference type="RefSeq" id="WP_331374711.1">
    <property type="nucleotide sequence ID" value="NZ_CP133148.1"/>
</dbReference>
<name>A0ABZ2BHG4_9HYPH</name>
<proteinExistence type="predicted"/>
<protein>
    <submittedName>
        <fullName evidence="2">Uncharacterized protein</fullName>
    </submittedName>
</protein>
<evidence type="ECO:0000256" key="1">
    <source>
        <dbReference type="SAM" id="MobiDB-lite"/>
    </source>
</evidence>
<evidence type="ECO:0000313" key="3">
    <source>
        <dbReference type="Proteomes" id="UP001432360"/>
    </source>
</evidence>
<evidence type="ECO:0000313" key="2">
    <source>
        <dbReference type="EMBL" id="WVT05635.1"/>
    </source>
</evidence>
<gene>
    <name evidence="2" type="ORF">RB548_09675</name>
</gene>
<organism evidence="2 3">
    <name type="scientific">Sinorhizobium chiapasense</name>
    <dbReference type="NCBI Taxonomy" id="501572"/>
    <lineage>
        <taxon>Bacteria</taxon>
        <taxon>Pseudomonadati</taxon>
        <taxon>Pseudomonadota</taxon>
        <taxon>Alphaproteobacteria</taxon>
        <taxon>Hyphomicrobiales</taxon>
        <taxon>Rhizobiaceae</taxon>
        <taxon>Sinorhizobium/Ensifer group</taxon>
        <taxon>Sinorhizobium</taxon>
    </lineage>
</organism>
<reference evidence="2" key="1">
    <citation type="submission" date="2023-08" db="EMBL/GenBank/DDBJ databases">
        <title>Complete genome sequence of Sinorhizobium chiapanecum ITTG S70 isolated from Acaciella angustissima nodules in Chiapas-Mexico.</title>
        <authorList>
            <person name="Rincon-Rosales R."/>
            <person name="Rogel M.A."/>
            <person name="Rincon-Medina C.I."/>
            <person name="Guerrero G."/>
            <person name="Manzano-Gomez L.A."/>
            <person name="Lopez-Lopez A."/>
            <person name="Rincon Molina F.A."/>
            <person name="Martinez-Romero E."/>
        </authorList>
    </citation>
    <scope>NUCLEOTIDE SEQUENCE</scope>
    <source>
        <strain evidence="2">ITTG S70</strain>
    </source>
</reference>